<accession>A0A1X1RHL4</accession>
<evidence type="ECO:0000259" key="4">
    <source>
        <dbReference type="Pfam" id="PF01494"/>
    </source>
</evidence>
<dbReference type="RefSeq" id="WP_085168656.1">
    <property type="nucleotide sequence ID" value="NZ_LQOM01000051.1"/>
</dbReference>
<gene>
    <name evidence="5" type="ORF">AWB95_22355</name>
    <name evidence="6" type="ORF">CQY23_11925</name>
</gene>
<dbReference type="OrthoDB" id="113955at2"/>
<dbReference type="InterPro" id="IPR003953">
    <property type="entry name" value="FAD-dep_OxRdtase_2_FAD-bd"/>
</dbReference>
<keyword evidence="5" id="KW-0503">Monooxygenase</keyword>
<dbReference type="EMBL" id="PDKV01000012">
    <property type="protein sequence ID" value="PIB78852.1"/>
    <property type="molecule type" value="Genomic_DNA"/>
</dbReference>
<dbReference type="InterPro" id="IPR002938">
    <property type="entry name" value="FAD-bd"/>
</dbReference>
<dbReference type="InterPro" id="IPR036188">
    <property type="entry name" value="FAD/NAD-bd_sf"/>
</dbReference>
<dbReference type="GO" id="GO:0004497">
    <property type="term" value="F:monooxygenase activity"/>
    <property type="evidence" value="ECO:0007669"/>
    <property type="project" value="UniProtKB-KW"/>
</dbReference>
<keyword evidence="2" id="KW-0560">Oxidoreductase</keyword>
<dbReference type="EMBL" id="LQOM01000051">
    <property type="protein sequence ID" value="ORV06429.1"/>
    <property type="molecule type" value="Genomic_DNA"/>
</dbReference>
<dbReference type="InterPro" id="IPR050407">
    <property type="entry name" value="Geranylgeranyl_reductase"/>
</dbReference>
<dbReference type="PRINTS" id="PR00420">
    <property type="entry name" value="RNGMNOXGNASE"/>
</dbReference>
<dbReference type="Proteomes" id="UP000230971">
    <property type="component" value="Unassembled WGS sequence"/>
</dbReference>
<organism evidence="5 7">
    <name type="scientific">Mycobacterium celatum</name>
    <dbReference type="NCBI Taxonomy" id="28045"/>
    <lineage>
        <taxon>Bacteria</taxon>
        <taxon>Bacillati</taxon>
        <taxon>Actinomycetota</taxon>
        <taxon>Actinomycetes</taxon>
        <taxon>Mycobacteriales</taxon>
        <taxon>Mycobacteriaceae</taxon>
        <taxon>Mycobacterium</taxon>
    </lineage>
</organism>
<evidence type="ECO:0000313" key="7">
    <source>
        <dbReference type="Proteomes" id="UP000193907"/>
    </source>
</evidence>
<dbReference type="PANTHER" id="PTHR42685:SF19">
    <property type="entry name" value="POSSIBLE OXIDOREDUCTASE"/>
    <property type="match status" value="1"/>
</dbReference>
<dbReference type="FunFam" id="3.50.50.60:FF:000313">
    <property type="entry name" value="Possible oxidoreductase"/>
    <property type="match status" value="1"/>
</dbReference>
<keyword evidence="1" id="KW-0285">Flavoprotein</keyword>
<evidence type="ECO:0000313" key="5">
    <source>
        <dbReference type="EMBL" id="ORV06429.1"/>
    </source>
</evidence>
<dbReference type="Proteomes" id="UP000193907">
    <property type="component" value="Unassembled WGS sequence"/>
</dbReference>
<dbReference type="AlphaFoldDB" id="A0A1X1RHL4"/>
<sequence>MYDADLLIAGGGPGGLAAALHARRLGLSVIVAEPREEPIDKACGEGLMPGGLAELASLDVDPAGLPFRGIAYVRGRRRAEAHFRRGPGRGVRRTTLHAALAARAKEQDTEWISARITGVEQDATGVTATGVRVKWLVAADGLHSAVRRAVGIRAMAGRPRRYGVRWHFSAPAWSDFVEVHWSPWGEAYVTPVEPDLVGVAILSTRPPELAWFPRLARCLQGASRGRARGCGPLRQVVSRRVAGRVLLVGDAAGYEDALTGEGISLAVKQAAAAVNAIVNEAPLSYEDQWRRITRDYRLLTRALVLGTTPRVARRAIVPAAAALPGVFSRAVNTLAR</sequence>
<evidence type="ECO:0000313" key="6">
    <source>
        <dbReference type="EMBL" id="PIB78852.1"/>
    </source>
</evidence>
<dbReference type="Gene3D" id="3.50.50.60">
    <property type="entry name" value="FAD/NAD(P)-binding domain"/>
    <property type="match status" value="1"/>
</dbReference>
<feature type="domain" description="FAD-dependent oxidoreductase 2 FAD-binding" evidence="3">
    <location>
        <begin position="5"/>
        <end position="36"/>
    </location>
</feature>
<reference evidence="5 7" key="1">
    <citation type="submission" date="2016-01" db="EMBL/GenBank/DDBJ databases">
        <title>The new phylogeny of the genus Mycobacterium.</title>
        <authorList>
            <person name="Tarcisio F."/>
            <person name="Conor M."/>
            <person name="Antonella G."/>
            <person name="Elisabetta G."/>
            <person name="Giulia F.S."/>
            <person name="Sara T."/>
            <person name="Anna F."/>
            <person name="Clotilde B."/>
            <person name="Roberto B."/>
            <person name="Veronica D.S."/>
            <person name="Fabio R."/>
            <person name="Monica P."/>
            <person name="Olivier J."/>
            <person name="Enrico T."/>
            <person name="Nicola S."/>
        </authorList>
    </citation>
    <scope>NUCLEOTIDE SEQUENCE [LARGE SCALE GENOMIC DNA]</scope>
    <source>
        <strain evidence="5 7">DSM 44243</strain>
    </source>
</reference>
<evidence type="ECO:0000259" key="3">
    <source>
        <dbReference type="Pfam" id="PF00890"/>
    </source>
</evidence>
<name>A0A1X1RHL4_MYCCE</name>
<dbReference type="Pfam" id="PF01494">
    <property type="entry name" value="FAD_binding_3"/>
    <property type="match status" value="1"/>
</dbReference>
<protein>
    <submittedName>
        <fullName evidence="5">Monooxygenase</fullName>
    </submittedName>
    <submittedName>
        <fullName evidence="6">NAD(P)/FAD-dependent oxidoreductase</fullName>
    </submittedName>
</protein>
<dbReference type="Pfam" id="PF00890">
    <property type="entry name" value="FAD_binding_2"/>
    <property type="match status" value="1"/>
</dbReference>
<feature type="domain" description="FAD-binding" evidence="4">
    <location>
        <begin position="101"/>
        <end position="178"/>
    </location>
</feature>
<keyword evidence="7" id="KW-1185">Reference proteome</keyword>
<dbReference type="STRING" id="28045.AWB95_22355"/>
<comment type="caution">
    <text evidence="5">The sequence shown here is derived from an EMBL/GenBank/DDBJ whole genome shotgun (WGS) entry which is preliminary data.</text>
</comment>
<evidence type="ECO:0000256" key="1">
    <source>
        <dbReference type="ARBA" id="ARBA00022630"/>
    </source>
</evidence>
<reference evidence="6 8" key="2">
    <citation type="journal article" date="2017" name="Infect. Genet. Evol.">
        <title>The new phylogeny of the genus Mycobacterium: The old and the news.</title>
        <authorList>
            <person name="Tortoli E."/>
            <person name="Fedrizzi T."/>
            <person name="Meehan C.J."/>
            <person name="Trovato A."/>
            <person name="Grottola A."/>
            <person name="Giacobazzi E."/>
            <person name="Serpini G.F."/>
            <person name="Tagliazucchi S."/>
            <person name="Fabio A."/>
            <person name="Bettua C."/>
            <person name="Bertorelli R."/>
            <person name="Frascaro F."/>
            <person name="De Sanctis V."/>
            <person name="Pecorari M."/>
            <person name="Jousson O."/>
            <person name="Segata N."/>
            <person name="Cirillo D.M."/>
        </authorList>
    </citation>
    <scope>NUCLEOTIDE SEQUENCE [LARGE SCALE GENOMIC DNA]</scope>
    <source>
        <strain evidence="6 8">NCTC 12882</strain>
    </source>
</reference>
<dbReference type="GO" id="GO:0071949">
    <property type="term" value="F:FAD binding"/>
    <property type="evidence" value="ECO:0007669"/>
    <property type="project" value="InterPro"/>
</dbReference>
<dbReference type="SUPFAM" id="SSF51905">
    <property type="entry name" value="FAD/NAD(P)-binding domain"/>
    <property type="match status" value="1"/>
</dbReference>
<dbReference type="PANTHER" id="PTHR42685">
    <property type="entry name" value="GERANYLGERANYL DIPHOSPHATE REDUCTASE"/>
    <property type="match status" value="1"/>
</dbReference>
<evidence type="ECO:0000256" key="2">
    <source>
        <dbReference type="ARBA" id="ARBA00023002"/>
    </source>
</evidence>
<evidence type="ECO:0000313" key="8">
    <source>
        <dbReference type="Proteomes" id="UP000230971"/>
    </source>
</evidence>
<proteinExistence type="predicted"/>